<dbReference type="EMBL" id="JAMQOS010000001">
    <property type="protein sequence ID" value="MDS0281023.1"/>
    <property type="molecule type" value="Genomic_DNA"/>
</dbReference>
<comment type="caution">
    <text evidence="1">The sequence shown here is derived from an EMBL/GenBank/DDBJ whole genome shotgun (WGS) entry which is preliminary data.</text>
</comment>
<reference evidence="1 2" key="1">
    <citation type="submission" date="2022-06" db="EMBL/GenBank/DDBJ databases">
        <title>Halomicroarcula sp. a new haloarchaeum isolate from saline soil.</title>
        <authorList>
            <person name="Strakova D."/>
            <person name="Galisteo C."/>
            <person name="Sanchez-Porro C."/>
            <person name="Ventosa A."/>
        </authorList>
    </citation>
    <scope>NUCLEOTIDE SEQUENCE [LARGE SCALE GENOMIC DNA]</scope>
    <source>
        <strain evidence="1 2">S3CR25-11</strain>
    </source>
</reference>
<name>A0ABU2FJU3_9EURY</name>
<evidence type="ECO:0000313" key="1">
    <source>
        <dbReference type="EMBL" id="MDS0281023.1"/>
    </source>
</evidence>
<protein>
    <submittedName>
        <fullName evidence="1">Uncharacterized protein</fullName>
    </submittedName>
</protein>
<proteinExistence type="predicted"/>
<accession>A0ABU2FJU3</accession>
<sequence>MLRHLLNGALSFAISVTVVLTLAGEGREPGGAGRSASNESGGAWDRTDVALTAGIAAFVSGVCTSYFGDSWPRSTGPTGGTD</sequence>
<gene>
    <name evidence="1" type="ORF">NDI86_02745</name>
</gene>
<organism evidence="1 2">
    <name type="scientific">Haloarcula onubensis</name>
    <dbReference type="NCBI Taxonomy" id="2950539"/>
    <lineage>
        <taxon>Archaea</taxon>
        <taxon>Methanobacteriati</taxon>
        <taxon>Methanobacteriota</taxon>
        <taxon>Stenosarchaea group</taxon>
        <taxon>Halobacteria</taxon>
        <taxon>Halobacteriales</taxon>
        <taxon>Haloarculaceae</taxon>
        <taxon>Haloarcula</taxon>
    </lineage>
</organism>
<evidence type="ECO:0000313" key="2">
    <source>
        <dbReference type="Proteomes" id="UP001268864"/>
    </source>
</evidence>
<dbReference type="Proteomes" id="UP001268864">
    <property type="component" value="Unassembled WGS sequence"/>
</dbReference>
<keyword evidence="2" id="KW-1185">Reference proteome</keyword>
<dbReference type="RefSeq" id="WP_310898862.1">
    <property type="nucleotide sequence ID" value="NZ_JAMQOS010000001.1"/>
</dbReference>